<dbReference type="GO" id="GO:0008521">
    <property type="term" value="F:acetyl-CoA transmembrane transporter activity"/>
    <property type="evidence" value="ECO:0007669"/>
    <property type="project" value="InterPro"/>
</dbReference>
<dbReference type="EMBL" id="WJQU01000004">
    <property type="protein sequence ID" value="KAJ6635230.1"/>
    <property type="molecule type" value="Genomic_DNA"/>
</dbReference>
<dbReference type="Proteomes" id="UP001151699">
    <property type="component" value="Chromosome C"/>
</dbReference>
<dbReference type="AlphaFoldDB" id="A0A9Q0RV18"/>
<evidence type="ECO:0000256" key="4">
    <source>
        <dbReference type="ARBA" id="ARBA00023136"/>
    </source>
</evidence>
<dbReference type="GO" id="GO:0016020">
    <property type="term" value="C:membrane"/>
    <property type="evidence" value="ECO:0007669"/>
    <property type="project" value="UniProtKB-SubCell"/>
</dbReference>
<comment type="caution">
    <text evidence="6">The sequence shown here is derived from an EMBL/GenBank/DDBJ whole genome shotgun (WGS) entry which is preliminary data.</text>
</comment>
<dbReference type="InterPro" id="IPR024371">
    <property type="entry name" value="AcetylCoA_trans_1-like"/>
</dbReference>
<dbReference type="PANTHER" id="PTHR12778">
    <property type="entry name" value="SOLUTE CARRIER FAMILY 33 ACETYL-COA TRANSPORTER -RELATED"/>
    <property type="match status" value="1"/>
</dbReference>
<evidence type="ECO:0000256" key="5">
    <source>
        <dbReference type="SAM" id="Phobius"/>
    </source>
</evidence>
<comment type="subcellular location">
    <subcellularLocation>
        <location evidence="1">Membrane</location>
        <topology evidence="1">Multi-pass membrane protein</topology>
    </subcellularLocation>
</comment>
<dbReference type="InterPro" id="IPR004752">
    <property type="entry name" value="AmpG_permease/AT-1"/>
</dbReference>
<evidence type="ECO:0000256" key="1">
    <source>
        <dbReference type="ARBA" id="ARBA00004141"/>
    </source>
</evidence>
<feature type="transmembrane region" description="Helical" evidence="5">
    <location>
        <begin position="364"/>
        <end position="384"/>
    </location>
</feature>
<dbReference type="PANTHER" id="PTHR12778:SF9">
    <property type="entry name" value="ACETYL-COENZYME A TRANSPORTER 1"/>
    <property type="match status" value="1"/>
</dbReference>
<evidence type="ECO:0000313" key="6">
    <source>
        <dbReference type="EMBL" id="KAJ6635230.1"/>
    </source>
</evidence>
<evidence type="ECO:0000256" key="2">
    <source>
        <dbReference type="ARBA" id="ARBA00022692"/>
    </source>
</evidence>
<feature type="transmembrane region" description="Helical" evidence="5">
    <location>
        <begin position="58"/>
        <end position="78"/>
    </location>
</feature>
<keyword evidence="7" id="KW-1185">Reference proteome</keyword>
<feature type="transmembrane region" description="Helical" evidence="5">
    <location>
        <begin position="439"/>
        <end position="459"/>
    </location>
</feature>
<dbReference type="Gene3D" id="1.20.1250.20">
    <property type="entry name" value="MFS general substrate transporter like domains"/>
    <property type="match status" value="1"/>
</dbReference>
<feature type="transmembrane region" description="Helical" evidence="5">
    <location>
        <begin position="296"/>
        <end position="313"/>
    </location>
</feature>
<dbReference type="SUPFAM" id="SSF103473">
    <property type="entry name" value="MFS general substrate transporter"/>
    <property type="match status" value="1"/>
</dbReference>
<protein>
    <submittedName>
        <fullName evidence="6">Acetyl-coenzyme A transporter 1</fullName>
    </submittedName>
</protein>
<sequence length="551" mass="62280">MNGNDESNDEKLTNGRNELSKFIVLENASVQKIQLEKNDLDSDDQQEQPNLRGDRANVALLTCLYFMQGIVSGLSAAMPLLLQNFGATYTQQAQFSMALWPFSLKLVWAPIIDSLYSKRFGRRKSWLIPTQFCTGIFMLTLSFYINLWLSGDGHKPNIEVLTILYFGLNFLAASQDVTVDGWAVQMVKRRNVGYIATCNQCGQKTGFFVGFALFTALESAEFCNKYLRNVPETTGLVTMSGFMWYWGLCFLTVTTIIAIFKHERPPDKAATDEFDESNFSLFKSYKVLIDILKLRGVKLLVLILLTSKFAYALCDNVIKLKLLDAGIPKENLLILIMMSMMPTEIFLPLIVTRYTTGPKPTETYIKFIPFRLLFSVCAVVIVWLTPNMVSNGEAPISLLVILFTYNILYDSCVNAMYLGMTAFFAKVSDPRVGGTYMTLWNMVETLGGTWAGTLSLWMIDLLTWKECSSIENVATNATRFHSVDPMYSTNVTSLSGTTTTTPPDCIVTVDGFYVEAVICFAYGCLWYFWGRSKIRYLQKLPTNVWRLNMDD</sequence>
<dbReference type="GO" id="GO:0035348">
    <property type="term" value="P:acetyl-CoA transmembrane transport"/>
    <property type="evidence" value="ECO:0007669"/>
    <property type="project" value="InterPro"/>
</dbReference>
<feature type="transmembrane region" description="Helical" evidence="5">
    <location>
        <begin position="128"/>
        <end position="149"/>
    </location>
</feature>
<dbReference type="OrthoDB" id="6415790at2759"/>
<proteinExistence type="predicted"/>
<feature type="transmembrane region" description="Helical" evidence="5">
    <location>
        <begin position="333"/>
        <end position="352"/>
    </location>
</feature>
<feature type="transmembrane region" description="Helical" evidence="5">
    <location>
        <begin position="242"/>
        <end position="260"/>
    </location>
</feature>
<evidence type="ECO:0000256" key="3">
    <source>
        <dbReference type="ARBA" id="ARBA00022989"/>
    </source>
</evidence>
<gene>
    <name evidence="6" type="primary">Slc33a1_1</name>
    <name evidence="6" type="ORF">Bhyg_13815</name>
</gene>
<feature type="transmembrane region" description="Helical" evidence="5">
    <location>
        <begin position="512"/>
        <end position="529"/>
    </location>
</feature>
<feature type="transmembrane region" description="Helical" evidence="5">
    <location>
        <begin position="396"/>
        <end position="418"/>
    </location>
</feature>
<dbReference type="Pfam" id="PF13000">
    <property type="entry name" value="Acatn"/>
    <property type="match status" value="2"/>
</dbReference>
<keyword evidence="3 5" id="KW-1133">Transmembrane helix</keyword>
<name>A0A9Q0RV18_9DIPT</name>
<feature type="transmembrane region" description="Helical" evidence="5">
    <location>
        <begin position="98"/>
        <end position="116"/>
    </location>
</feature>
<keyword evidence="4 5" id="KW-0472">Membrane</keyword>
<reference evidence="6" key="1">
    <citation type="submission" date="2022-07" db="EMBL/GenBank/DDBJ databases">
        <authorList>
            <person name="Trinca V."/>
            <person name="Uliana J.V.C."/>
            <person name="Torres T.T."/>
            <person name="Ward R.J."/>
            <person name="Monesi N."/>
        </authorList>
    </citation>
    <scope>NUCLEOTIDE SEQUENCE</scope>
    <source>
        <strain evidence="6">HSMRA1968</strain>
        <tissue evidence="6">Whole embryos</tissue>
    </source>
</reference>
<accession>A0A9Q0RV18</accession>
<dbReference type="InterPro" id="IPR036259">
    <property type="entry name" value="MFS_trans_sf"/>
</dbReference>
<keyword evidence="2 5" id="KW-0812">Transmembrane</keyword>
<organism evidence="6 7">
    <name type="scientific">Pseudolycoriella hygida</name>
    <dbReference type="NCBI Taxonomy" id="35572"/>
    <lineage>
        <taxon>Eukaryota</taxon>
        <taxon>Metazoa</taxon>
        <taxon>Ecdysozoa</taxon>
        <taxon>Arthropoda</taxon>
        <taxon>Hexapoda</taxon>
        <taxon>Insecta</taxon>
        <taxon>Pterygota</taxon>
        <taxon>Neoptera</taxon>
        <taxon>Endopterygota</taxon>
        <taxon>Diptera</taxon>
        <taxon>Nematocera</taxon>
        <taxon>Sciaroidea</taxon>
        <taxon>Sciaridae</taxon>
        <taxon>Pseudolycoriella</taxon>
    </lineage>
</organism>
<evidence type="ECO:0000313" key="7">
    <source>
        <dbReference type="Proteomes" id="UP001151699"/>
    </source>
</evidence>